<sequence length="223" mass="25096">MLQCLHRVSSIECNPDVAYIETILTSQQCDWLQEIIINECPFSFKLYTGAQVNVQPLSVIQKLKNHPTSLEVCTYTGATLPVSVDVYVTQLKTLAASCEFGDQEESIIRDRVVLGVNNRTLQERLMREPDLSVRNAADYIRAVETSQEQLKTISDFPEIKVEVDAVRAKMGHSSKSESVFNAGRSNNFHCNICGNIHGRRECPAYNRLCSICKKKIILLPCVE</sequence>
<dbReference type="EMBL" id="BGPR01018608">
    <property type="protein sequence ID" value="GBN79630.1"/>
    <property type="molecule type" value="Genomic_DNA"/>
</dbReference>
<comment type="caution">
    <text evidence="1">The sequence shown here is derived from an EMBL/GenBank/DDBJ whole genome shotgun (WGS) entry which is preliminary data.</text>
</comment>
<dbReference type="AlphaFoldDB" id="A0A4Y2RXD1"/>
<gene>
    <name evidence="1" type="ORF">AVEN_125813_1</name>
</gene>
<proteinExistence type="predicted"/>
<keyword evidence="2" id="KW-1185">Reference proteome</keyword>
<evidence type="ECO:0008006" key="3">
    <source>
        <dbReference type="Google" id="ProtNLM"/>
    </source>
</evidence>
<evidence type="ECO:0000313" key="1">
    <source>
        <dbReference type="EMBL" id="GBN79630.1"/>
    </source>
</evidence>
<dbReference type="OrthoDB" id="6510779at2759"/>
<reference evidence="1 2" key="1">
    <citation type="journal article" date="2019" name="Sci. Rep.">
        <title>Orb-weaving spider Araneus ventricosus genome elucidates the spidroin gene catalogue.</title>
        <authorList>
            <person name="Kono N."/>
            <person name="Nakamura H."/>
            <person name="Ohtoshi R."/>
            <person name="Moran D.A.P."/>
            <person name="Shinohara A."/>
            <person name="Yoshida Y."/>
            <person name="Fujiwara M."/>
            <person name="Mori M."/>
            <person name="Tomita M."/>
            <person name="Arakawa K."/>
        </authorList>
    </citation>
    <scope>NUCLEOTIDE SEQUENCE [LARGE SCALE GENOMIC DNA]</scope>
</reference>
<protein>
    <recommendedName>
        <fullName evidence="3">CCHC-type domain-containing protein</fullName>
    </recommendedName>
</protein>
<name>A0A4Y2RXD1_ARAVE</name>
<evidence type="ECO:0000313" key="2">
    <source>
        <dbReference type="Proteomes" id="UP000499080"/>
    </source>
</evidence>
<dbReference type="Proteomes" id="UP000499080">
    <property type="component" value="Unassembled WGS sequence"/>
</dbReference>
<organism evidence="1 2">
    <name type="scientific">Araneus ventricosus</name>
    <name type="common">Orbweaver spider</name>
    <name type="synonym">Epeira ventricosa</name>
    <dbReference type="NCBI Taxonomy" id="182803"/>
    <lineage>
        <taxon>Eukaryota</taxon>
        <taxon>Metazoa</taxon>
        <taxon>Ecdysozoa</taxon>
        <taxon>Arthropoda</taxon>
        <taxon>Chelicerata</taxon>
        <taxon>Arachnida</taxon>
        <taxon>Araneae</taxon>
        <taxon>Araneomorphae</taxon>
        <taxon>Entelegynae</taxon>
        <taxon>Araneoidea</taxon>
        <taxon>Araneidae</taxon>
        <taxon>Araneus</taxon>
    </lineage>
</organism>
<accession>A0A4Y2RXD1</accession>